<feature type="compositionally biased region" description="Polar residues" evidence="20">
    <location>
        <begin position="1233"/>
        <end position="1245"/>
    </location>
</feature>
<feature type="compositionally biased region" description="Low complexity" evidence="20">
    <location>
        <begin position="1217"/>
        <end position="1226"/>
    </location>
</feature>
<feature type="compositionally biased region" description="Polar residues" evidence="20">
    <location>
        <begin position="841"/>
        <end position="851"/>
    </location>
</feature>
<feature type="region of interest" description="Disordered" evidence="20">
    <location>
        <begin position="177"/>
        <end position="214"/>
    </location>
</feature>
<feature type="domain" description="RanBP2-type" evidence="21">
    <location>
        <begin position="583"/>
        <end position="612"/>
    </location>
</feature>
<dbReference type="GO" id="GO:0006606">
    <property type="term" value="P:protein import into nucleus"/>
    <property type="evidence" value="ECO:0007669"/>
    <property type="project" value="TreeGrafter"/>
</dbReference>
<evidence type="ECO:0000256" key="13">
    <source>
        <dbReference type="ARBA" id="ARBA00023136"/>
    </source>
</evidence>
<dbReference type="SUPFAM" id="SSF90209">
    <property type="entry name" value="Ran binding protein zinc finger-like"/>
    <property type="match status" value="1"/>
</dbReference>
<evidence type="ECO:0000256" key="7">
    <source>
        <dbReference type="ARBA" id="ARBA00022816"/>
    </source>
</evidence>
<evidence type="ECO:0000256" key="1">
    <source>
        <dbReference type="ARBA" id="ARBA00001947"/>
    </source>
</evidence>
<evidence type="ECO:0000256" key="14">
    <source>
        <dbReference type="ARBA" id="ARBA00023242"/>
    </source>
</evidence>
<sequence length="1366" mass="146133">MSSVYTKNKEKRPRSSSNEANNSSFVKNVTSRVSGLLPSTITKWFSSPSSSNANGSAQMADATDSSTEDEACETPVITQPPAKRMRYSSPGTSYNHYGSQEAHCSTSNMDISDHPYSSYSSHPHYPQTSRSTFPSFRSSNEDISKERLDREAKMFQTQHTVAGIGQSIANKRKSIFESTSNQDEDSNNYPKPSANSSRQNEPKQPNFKPSLLGSPFYPGRTMYGGAASSYINQPNITQHRVAVVNESKINEDIAMSSSARRILEILESSSPLTEARRIPVYTRPKNDRFFKPADQSLSGNRSYSYKTQELHVPNYASILRLKKKSRLMDTTNAARQIIASQSSTSNYPSYPSSTRRSETENEQSHKLTTKMKTKITKLRGNQDAEEMGTPVILPTGVLKINKDQLPNISFGIPVIHKAPVSNTPKPISDNIFTVGKTHKHETLNSKDYIFASPVKVSCDNPQGDITPPKFTFGSPEQQIDKKLDNKRDDSSVVVGKPNDIQKITPASKEWKCPECWVANKAESKSCVCCGYKQSSQNAIQNAKCSVCKLADSQSQKDKCVNCEKIPQLKGAEPLSTLTTGNSQTSKWKCEDCWVSNEDSSAKCACCGAKRPTKSGGAPTNVITSTSSANSESDNWKCEDCWISNKSSVDKCAACGGAKPGSKQSNNIPAAPKAPSFFGSTDDKFKKIAESQKSAKWECSSCLVRNNSDISKCACCGQAKESANKIPESKFNFGTVPNNSFKFGIDPKAQETAKVPEVKTTLEPKLKDHSETNNNVLSETPSFTFTLPTKVNENKTATSPSPKEAPKLNFAFGIPKPIAVPAVAANKTPEPKKDVDTEKNQEVPSVDQNSLNEKPKPFGNIFMAPPAQLQTTKEEKKETPPVSGISFQNPLPTDGTKETVTNSITVQPTVTSADSAVKPAFTFGVKPATNLFEAPASTAAPINLFTPQSQTTAQPANSAPTLSLFKPPESTTTTPSLFQPPDRSSVTPTPLFQKSETNSTAPAVTPAPVFSFGANAQNNSTLPSTQEKPKFQFTFGSNSAPKSEQAVPNLFKSPFGSTENNNATPNSFGMPQGTTLGSANTLTSGTLGGTNGLSTPNGLTGNAMATMPGNSIMGNSLPSGNSGIGLGANGLPVNPLTGGNTLTGGSANIFGNPIKNENMWTPANNTSTPNLFVSNTATSSLQKPATFTFGSSTSFGNPSQPAFGNNNAQSPVIFGMGSQNNSNNNNQPLLFSGSAPSQPTPNLFGSPQPPSNSAPQMGMFGTPNIGATPTFGSPNPSIPTFEPSSPAPAPAFNFGAPQSTGIFGFGQQHPMQSQQQPSLPHSPQQPSGVYSFGGTPAGAPHVQFTVGSGPNTAVRRVRKAVRRNPQR</sequence>
<feature type="compositionally biased region" description="Low complexity" evidence="20">
    <location>
        <begin position="1306"/>
        <end position="1326"/>
    </location>
</feature>
<dbReference type="PANTHER" id="PTHR23193">
    <property type="entry name" value="NUCLEAR PORE COMPLEX PROTEIN NUP"/>
    <property type="match status" value="1"/>
</dbReference>
<evidence type="ECO:0000256" key="20">
    <source>
        <dbReference type="SAM" id="MobiDB-lite"/>
    </source>
</evidence>
<dbReference type="GeneID" id="113506133"/>
<evidence type="ECO:0000259" key="21">
    <source>
        <dbReference type="PROSITE" id="PS50199"/>
    </source>
</evidence>
<dbReference type="GO" id="GO:0031965">
    <property type="term" value="C:nuclear membrane"/>
    <property type="evidence" value="ECO:0007669"/>
    <property type="project" value="UniProtKB-SubCell"/>
</dbReference>
<gene>
    <name evidence="23" type="primary">LOC113506133</name>
</gene>
<comment type="subcellular location">
    <subcellularLocation>
        <location evidence="2">Nucleus membrane</location>
    </subcellularLocation>
    <subcellularLocation>
        <location evidence="3">Nucleus</location>
        <location evidence="3">Nuclear pore complex</location>
    </subcellularLocation>
</comment>
<feature type="domain" description="RanBP2-type" evidence="21">
    <location>
        <begin position="631"/>
        <end position="660"/>
    </location>
</feature>
<feature type="domain" description="RanBP2-type" evidence="21">
    <location>
        <begin position="506"/>
        <end position="535"/>
    </location>
</feature>
<comment type="similarity">
    <text evidence="15">Belongs to the NUP153 family.</text>
</comment>
<evidence type="ECO:0000256" key="17">
    <source>
        <dbReference type="ARBA" id="ARBA00078197"/>
    </source>
</evidence>
<feature type="compositionally biased region" description="Basic and acidic residues" evidence="20">
    <location>
        <begin position="355"/>
        <end position="365"/>
    </location>
</feature>
<dbReference type="KEGG" id="tnl:113506133"/>
<feature type="compositionally biased region" description="Polar residues" evidence="20">
    <location>
        <begin position="948"/>
        <end position="960"/>
    </location>
</feature>
<dbReference type="Proteomes" id="UP000322000">
    <property type="component" value="Chromosome 1"/>
</dbReference>
<evidence type="ECO:0000256" key="3">
    <source>
        <dbReference type="ARBA" id="ARBA00004567"/>
    </source>
</evidence>
<dbReference type="GO" id="GO:0003677">
    <property type="term" value="F:DNA binding"/>
    <property type="evidence" value="ECO:0007669"/>
    <property type="project" value="UniProtKB-KW"/>
</dbReference>
<dbReference type="GO" id="GO:0008139">
    <property type="term" value="F:nuclear localization sequence binding"/>
    <property type="evidence" value="ECO:0007669"/>
    <property type="project" value="TreeGrafter"/>
</dbReference>
<accession>A0A7E5WVF1</accession>
<evidence type="ECO:0000256" key="10">
    <source>
        <dbReference type="ARBA" id="ARBA00023010"/>
    </source>
</evidence>
<feature type="compositionally biased region" description="Basic residues" evidence="20">
    <location>
        <begin position="1354"/>
        <end position="1366"/>
    </location>
</feature>
<dbReference type="PANTHER" id="PTHR23193:SF23">
    <property type="entry name" value="NUCLEAR PORE COMPLEX PROTEIN NUP153"/>
    <property type="match status" value="1"/>
</dbReference>
<keyword evidence="14" id="KW-0539">Nucleus</keyword>
<organism evidence="22 23">
    <name type="scientific">Trichoplusia ni</name>
    <name type="common">Cabbage looper</name>
    <dbReference type="NCBI Taxonomy" id="7111"/>
    <lineage>
        <taxon>Eukaryota</taxon>
        <taxon>Metazoa</taxon>
        <taxon>Ecdysozoa</taxon>
        <taxon>Arthropoda</taxon>
        <taxon>Hexapoda</taxon>
        <taxon>Insecta</taxon>
        <taxon>Pterygota</taxon>
        <taxon>Neoptera</taxon>
        <taxon>Endopterygota</taxon>
        <taxon>Lepidoptera</taxon>
        <taxon>Glossata</taxon>
        <taxon>Ditrysia</taxon>
        <taxon>Noctuoidea</taxon>
        <taxon>Noctuidae</taxon>
        <taxon>Plusiinae</taxon>
        <taxon>Trichoplusia</taxon>
    </lineage>
</organism>
<feature type="region of interest" description="Disordered" evidence="20">
    <location>
        <begin position="44"/>
        <end position="143"/>
    </location>
</feature>
<feature type="compositionally biased region" description="Basic and acidic residues" evidence="20">
    <location>
        <begin position="828"/>
        <end position="840"/>
    </location>
</feature>
<evidence type="ECO:0000256" key="19">
    <source>
        <dbReference type="PROSITE-ProRule" id="PRU00322"/>
    </source>
</evidence>
<evidence type="ECO:0000313" key="23">
    <source>
        <dbReference type="RefSeq" id="XP_026744815.1"/>
    </source>
</evidence>
<evidence type="ECO:0000256" key="18">
    <source>
        <dbReference type="ARBA" id="ARBA00079437"/>
    </source>
</evidence>
<dbReference type="InterPro" id="IPR001876">
    <property type="entry name" value="Znf_RanBP2"/>
</dbReference>
<feature type="compositionally biased region" description="Low complexity" evidence="20">
    <location>
        <begin position="114"/>
        <end position="138"/>
    </location>
</feature>
<feature type="region of interest" description="Disordered" evidence="20">
    <location>
        <begin position="338"/>
        <end position="366"/>
    </location>
</feature>
<keyword evidence="7" id="KW-0509">mRNA transport</keyword>
<dbReference type="GO" id="GO:0008270">
    <property type="term" value="F:zinc ion binding"/>
    <property type="evidence" value="ECO:0007669"/>
    <property type="project" value="UniProtKB-KW"/>
</dbReference>
<comment type="cofactor">
    <cofactor evidence="1">
        <name>Zn(2+)</name>
        <dbReference type="ChEBI" id="CHEBI:29105"/>
    </cofactor>
</comment>
<feature type="compositionally biased region" description="Polar residues" evidence="20">
    <location>
        <begin position="15"/>
        <end position="28"/>
    </location>
</feature>
<feature type="compositionally biased region" description="Polar residues" evidence="20">
    <location>
        <begin position="89"/>
        <end position="110"/>
    </location>
</feature>
<dbReference type="PROSITE" id="PS50199">
    <property type="entry name" value="ZF_RANBP2_2"/>
    <property type="match status" value="4"/>
</dbReference>
<feature type="region of interest" description="Disordered" evidence="20">
    <location>
        <begin position="1"/>
        <end position="28"/>
    </location>
</feature>
<evidence type="ECO:0000256" key="5">
    <source>
        <dbReference type="ARBA" id="ARBA00022723"/>
    </source>
</evidence>
<dbReference type="InParanoid" id="A0A7E5WVF1"/>
<dbReference type="InterPro" id="IPR026054">
    <property type="entry name" value="Nucleoporin"/>
</dbReference>
<proteinExistence type="inferred from homology"/>
<dbReference type="GO" id="GO:0006405">
    <property type="term" value="P:RNA export from nucleus"/>
    <property type="evidence" value="ECO:0007669"/>
    <property type="project" value="TreeGrafter"/>
</dbReference>
<evidence type="ECO:0000256" key="4">
    <source>
        <dbReference type="ARBA" id="ARBA00022448"/>
    </source>
</evidence>
<reference evidence="23" key="1">
    <citation type="submission" date="2025-08" db="UniProtKB">
        <authorList>
            <consortium name="RefSeq"/>
        </authorList>
    </citation>
    <scope>IDENTIFICATION</scope>
</reference>
<keyword evidence="22" id="KW-1185">Reference proteome</keyword>
<evidence type="ECO:0000256" key="2">
    <source>
        <dbReference type="ARBA" id="ARBA00004126"/>
    </source>
</evidence>
<keyword evidence="4" id="KW-0813">Transport</keyword>
<dbReference type="InterPro" id="IPR036443">
    <property type="entry name" value="Znf_RanBP2_sf"/>
</dbReference>
<keyword evidence="9" id="KW-0653">Protein transport</keyword>
<keyword evidence="5" id="KW-0479">Metal-binding</keyword>
<evidence type="ECO:0000256" key="15">
    <source>
        <dbReference type="ARBA" id="ARBA00060842"/>
    </source>
</evidence>
<feature type="compositionally biased region" description="Polar residues" evidence="20">
    <location>
        <begin position="968"/>
        <end position="1000"/>
    </location>
</feature>
<keyword evidence="12" id="KW-0906">Nuclear pore complex</keyword>
<keyword evidence="13" id="KW-0472">Membrane</keyword>
<dbReference type="OrthoDB" id="79830at2759"/>
<evidence type="ECO:0000256" key="9">
    <source>
        <dbReference type="ARBA" id="ARBA00022927"/>
    </source>
</evidence>
<dbReference type="GO" id="GO:0051028">
    <property type="term" value="P:mRNA transport"/>
    <property type="evidence" value="ECO:0007669"/>
    <property type="project" value="UniProtKB-KW"/>
</dbReference>
<feature type="region of interest" description="Disordered" evidence="20">
    <location>
        <begin position="948"/>
        <end position="1000"/>
    </location>
</feature>
<evidence type="ECO:0000313" key="22">
    <source>
        <dbReference type="Proteomes" id="UP000322000"/>
    </source>
</evidence>
<feature type="compositionally biased region" description="Low complexity" evidence="20">
    <location>
        <begin position="340"/>
        <end position="354"/>
    </location>
</feature>
<feature type="compositionally biased region" description="Low complexity" evidence="20">
    <location>
        <begin position="46"/>
        <end position="57"/>
    </location>
</feature>
<name>A0A7E5WVF1_TRINI</name>
<evidence type="ECO:0000256" key="8">
    <source>
        <dbReference type="ARBA" id="ARBA00022833"/>
    </source>
</evidence>
<evidence type="ECO:0000256" key="6">
    <source>
        <dbReference type="ARBA" id="ARBA00022771"/>
    </source>
</evidence>
<evidence type="ECO:0000256" key="16">
    <source>
        <dbReference type="ARBA" id="ARBA00068609"/>
    </source>
</evidence>
<dbReference type="GO" id="GO:0017056">
    <property type="term" value="F:structural constituent of nuclear pore"/>
    <property type="evidence" value="ECO:0007669"/>
    <property type="project" value="TreeGrafter"/>
</dbReference>
<dbReference type="GO" id="GO:0005643">
    <property type="term" value="C:nuclear pore"/>
    <property type="evidence" value="ECO:0007669"/>
    <property type="project" value="UniProtKB-SubCell"/>
</dbReference>
<feature type="region of interest" description="Disordered" evidence="20">
    <location>
        <begin position="826"/>
        <end position="895"/>
    </location>
</feature>
<keyword evidence="8" id="KW-0862">Zinc</keyword>
<feature type="domain" description="RanBP2-type" evidence="21">
    <location>
        <begin position="692"/>
        <end position="721"/>
    </location>
</feature>
<keyword evidence="6 19" id="KW-0863">Zinc-finger</keyword>
<keyword evidence="11" id="KW-0238">DNA-binding</keyword>
<dbReference type="RefSeq" id="XP_026744815.1">
    <property type="nucleotide sequence ID" value="XM_026889014.1"/>
</dbReference>
<evidence type="ECO:0000256" key="12">
    <source>
        <dbReference type="ARBA" id="ARBA00023132"/>
    </source>
</evidence>
<dbReference type="SMART" id="SM00547">
    <property type="entry name" value="ZnF_RBZ"/>
    <property type="match status" value="4"/>
</dbReference>
<feature type="region of interest" description="Disordered" evidence="20">
    <location>
        <begin position="1215"/>
        <end position="1255"/>
    </location>
</feature>
<feature type="region of interest" description="Disordered" evidence="20">
    <location>
        <begin position="1305"/>
        <end position="1366"/>
    </location>
</feature>
<dbReference type="Gene3D" id="4.10.1060.10">
    <property type="entry name" value="Zinc finger, RanBP2-type"/>
    <property type="match status" value="3"/>
</dbReference>
<protein>
    <recommendedName>
        <fullName evidence="16">Nuclear pore complex protein Nup153</fullName>
    </recommendedName>
    <alternativeName>
        <fullName evidence="18">153 kDa nucleoporin</fullName>
    </alternativeName>
    <alternativeName>
        <fullName evidence="17">Nucleoporin Nup153</fullName>
    </alternativeName>
</protein>
<dbReference type="PROSITE" id="PS01358">
    <property type="entry name" value="ZF_RANBP2_1"/>
    <property type="match status" value="4"/>
</dbReference>
<evidence type="ECO:0000256" key="11">
    <source>
        <dbReference type="ARBA" id="ARBA00023125"/>
    </source>
</evidence>
<feature type="compositionally biased region" description="Polar residues" evidence="20">
    <location>
        <begin position="177"/>
        <end position="203"/>
    </location>
</feature>
<keyword evidence="10" id="KW-0811">Translocation</keyword>